<evidence type="ECO:0000259" key="8">
    <source>
        <dbReference type="Pfam" id="PF08501"/>
    </source>
</evidence>
<keyword evidence="4 7" id="KW-0521">NADP</keyword>
<evidence type="ECO:0000256" key="2">
    <source>
        <dbReference type="ARBA" id="ARBA00012962"/>
    </source>
</evidence>
<dbReference type="Gene3D" id="3.40.50.720">
    <property type="entry name" value="NAD(P)-binding Rossmann-like Domain"/>
    <property type="match status" value="1"/>
</dbReference>
<dbReference type="Gene3D" id="3.40.50.10860">
    <property type="entry name" value="Leucine Dehydrogenase, chain A, domain 1"/>
    <property type="match status" value="1"/>
</dbReference>
<dbReference type="InterPro" id="IPR013708">
    <property type="entry name" value="Shikimate_DH-bd_N"/>
</dbReference>
<dbReference type="EC" id="1.1.1.25" evidence="2 7"/>
<feature type="active site" description="Proton acceptor" evidence="7">
    <location>
        <position position="71"/>
    </location>
</feature>
<evidence type="ECO:0000256" key="1">
    <source>
        <dbReference type="ARBA" id="ARBA00004871"/>
    </source>
</evidence>
<protein>
    <recommendedName>
        <fullName evidence="2 7">Shikimate dehydrogenase (NADP(+))</fullName>
        <shortName evidence="7">SDH</shortName>
        <ecNumber evidence="2 7">1.1.1.25</ecNumber>
    </recommendedName>
</protein>
<keyword evidence="6 7" id="KW-0057">Aromatic amino acid biosynthesis</keyword>
<dbReference type="RefSeq" id="WP_206902820.1">
    <property type="nucleotide sequence ID" value="NZ_JAFLVT010000005.1"/>
</dbReference>
<feature type="binding site" evidence="7">
    <location>
        <position position="67"/>
    </location>
    <ligand>
        <name>shikimate</name>
        <dbReference type="ChEBI" id="CHEBI:36208"/>
    </ligand>
</feature>
<dbReference type="InterPro" id="IPR011342">
    <property type="entry name" value="Shikimate_DH"/>
</dbReference>
<dbReference type="GO" id="GO:0004764">
    <property type="term" value="F:shikimate 3-dehydrogenase (NADP+) activity"/>
    <property type="evidence" value="ECO:0007669"/>
    <property type="project" value="UniProtKB-EC"/>
</dbReference>
<feature type="binding site" evidence="7">
    <location>
        <begin position="131"/>
        <end position="135"/>
    </location>
    <ligand>
        <name>NADP(+)</name>
        <dbReference type="ChEBI" id="CHEBI:58349"/>
    </ligand>
</feature>
<dbReference type="NCBIfam" id="TIGR00507">
    <property type="entry name" value="aroE"/>
    <property type="match status" value="1"/>
</dbReference>
<comment type="catalytic activity">
    <reaction evidence="7">
        <text>shikimate + NADP(+) = 3-dehydroshikimate + NADPH + H(+)</text>
        <dbReference type="Rhea" id="RHEA:17737"/>
        <dbReference type="ChEBI" id="CHEBI:15378"/>
        <dbReference type="ChEBI" id="CHEBI:16630"/>
        <dbReference type="ChEBI" id="CHEBI:36208"/>
        <dbReference type="ChEBI" id="CHEBI:57783"/>
        <dbReference type="ChEBI" id="CHEBI:58349"/>
        <dbReference type="EC" id="1.1.1.25"/>
    </reaction>
</comment>
<comment type="similarity">
    <text evidence="7">Belongs to the shikimate dehydrogenase family.</text>
</comment>
<dbReference type="InterPro" id="IPR036291">
    <property type="entry name" value="NAD(P)-bd_dom_sf"/>
</dbReference>
<dbReference type="Pfam" id="PF08501">
    <property type="entry name" value="Shikimate_dh_N"/>
    <property type="match status" value="1"/>
</dbReference>
<dbReference type="InterPro" id="IPR046346">
    <property type="entry name" value="Aminoacid_DH-like_N_sf"/>
</dbReference>
<feature type="binding site" evidence="7">
    <location>
        <position position="262"/>
    </location>
    <ligand>
        <name>shikimate</name>
        <dbReference type="ChEBI" id="CHEBI:36208"/>
    </ligand>
</feature>
<feature type="binding site" evidence="7">
    <location>
        <position position="232"/>
    </location>
    <ligand>
        <name>NADP(+)</name>
        <dbReference type="ChEBI" id="CHEBI:58349"/>
    </ligand>
</feature>
<dbReference type="EMBL" id="JAFLVT010000005">
    <property type="protein sequence ID" value="MBO0448621.1"/>
    <property type="molecule type" value="Genomic_DNA"/>
</dbReference>
<feature type="binding site" evidence="7">
    <location>
        <position position="92"/>
    </location>
    <ligand>
        <name>shikimate</name>
        <dbReference type="ChEBI" id="CHEBI:36208"/>
    </ligand>
</feature>
<feature type="binding site" evidence="7">
    <location>
        <position position="107"/>
    </location>
    <ligand>
        <name>shikimate</name>
        <dbReference type="ChEBI" id="CHEBI:36208"/>
    </ligand>
</feature>
<dbReference type="PANTHER" id="PTHR21089:SF1">
    <property type="entry name" value="BIFUNCTIONAL 3-DEHYDROQUINATE DEHYDRATASE_SHIKIMATE DEHYDROGENASE, CHLOROPLASTIC"/>
    <property type="match status" value="1"/>
</dbReference>
<keyword evidence="3 7" id="KW-0028">Amino-acid biosynthesis</keyword>
<keyword evidence="5 7" id="KW-0560">Oxidoreductase</keyword>
<reference evidence="10 11" key="1">
    <citation type="submission" date="2021-03" db="EMBL/GenBank/DDBJ databases">
        <title>Enterococcal diversity collection.</title>
        <authorList>
            <person name="Gilmore M.S."/>
            <person name="Schwartzman J."/>
            <person name="Van Tyne D."/>
            <person name="Martin M."/>
            <person name="Earl A.M."/>
            <person name="Manson A.L."/>
            <person name="Straub T."/>
            <person name="Salamzade R."/>
            <person name="Saavedra J."/>
            <person name="Lebreton F."/>
            <person name="Prichula J."/>
            <person name="Schaufler K."/>
            <person name="Gaca A."/>
            <person name="Sgardioli B."/>
            <person name="Wagenaar J."/>
            <person name="Strong T."/>
        </authorList>
    </citation>
    <scope>NUCLEOTIDE SEQUENCE [LARGE SCALE GENOMIC DNA]</scope>
    <source>
        <strain evidence="10 11">MJM12</strain>
    </source>
</reference>
<evidence type="ECO:0000313" key="10">
    <source>
        <dbReference type="EMBL" id="MBO0448621.1"/>
    </source>
</evidence>
<comment type="function">
    <text evidence="7">Involved in the biosynthesis of the chorismate, which leads to the biosynthesis of aromatic amino acids. Catalyzes the reversible NADPH linked reduction of 3-dehydroshikimate (DHSA) to yield shikimate (SA).</text>
</comment>
<organism evidence="10 11">
    <name type="scientific">Candidatus Enterococcus myersii</name>
    <dbReference type="NCBI Taxonomy" id="2815322"/>
    <lineage>
        <taxon>Bacteria</taxon>
        <taxon>Bacillati</taxon>
        <taxon>Bacillota</taxon>
        <taxon>Bacilli</taxon>
        <taxon>Lactobacillales</taxon>
        <taxon>Enterococcaceae</taxon>
        <taxon>Enterococcus</taxon>
    </lineage>
</organism>
<evidence type="ECO:0000256" key="3">
    <source>
        <dbReference type="ARBA" id="ARBA00022605"/>
    </source>
</evidence>
<proteinExistence type="inferred from homology"/>
<name>A0ABS3H586_9ENTE</name>
<dbReference type="Proteomes" id="UP000664256">
    <property type="component" value="Unassembled WGS sequence"/>
</dbReference>
<comment type="subunit">
    <text evidence="7">Homodimer.</text>
</comment>
<feature type="domain" description="Shikimate dehydrogenase substrate binding N-terminal" evidence="8">
    <location>
        <begin position="12"/>
        <end position="94"/>
    </location>
</feature>
<comment type="caution">
    <text evidence="7">Lacks conserved residue(s) required for the propagation of feature annotation.</text>
</comment>
<keyword evidence="11" id="KW-1185">Reference proteome</keyword>
<dbReference type="HAMAP" id="MF_00222">
    <property type="entry name" value="Shikimate_DH_AroE"/>
    <property type="match status" value="1"/>
</dbReference>
<feature type="binding site" evidence="7">
    <location>
        <position position="255"/>
    </location>
    <ligand>
        <name>NADP(+)</name>
        <dbReference type="ChEBI" id="CHEBI:58349"/>
    </ligand>
</feature>
<evidence type="ECO:0000256" key="6">
    <source>
        <dbReference type="ARBA" id="ARBA00023141"/>
    </source>
</evidence>
<accession>A0ABS3H586</accession>
<evidence type="ECO:0000256" key="4">
    <source>
        <dbReference type="ARBA" id="ARBA00022857"/>
    </source>
</evidence>
<gene>
    <name evidence="7 10" type="primary">aroE</name>
    <name evidence="10" type="ORF">JZO76_03640</name>
</gene>
<dbReference type="PANTHER" id="PTHR21089">
    <property type="entry name" value="SHIKIMATE DEHYDROGENASE"/>
    <property type="match status" value="1"/>
</dbReference>
<evidence type="ECO:0000256" key="5">
    <source>
        <dbReference type="ARBA" id="ARBA00023002"/>
    </source>
</evidence>
<comment type="caution">
    <text evidence="10">The sequence shown here is derived from an EMBL/GenBank/DDBJ whole genome shotgun (WGS) entry which is preliminary data.</text>
</comment>
<comment type="pathway">
    <text evidence="1 7">Metabolic intermediate biosynthesis; chorismate biosynthesis; chorismate from D-erythrose 4-phosphate and phosphoenolpyruvate: step 4/7.</text>
</comment>
<dbReference type="InterPro" id="IPR041121">
    <property type="entry name" value="SDH_C"/>
</dbReference>
<dbReference type="CDD" id="cd01065">
    <property type="entry name" value="NAD_bind_Shikimate_DH"/>
    <property type="match status" value="1"/>
</dbReference>
<dbReference type="Pfam" id="PF18317">
    <property type="entry name" value="SDH_C"/>
    <property type="match status" value="1"/>
</dbReference>
<dbReference type="SUPFAM" id="SSF53223">
    <property type="entry name" value="Aminoacid dehydrogenase-like, N-terminal domain"/>
    <property type="match status" value="1"/>
</dbReference>
<dbReference type="InterPro" id="IPR022893">
    <property type="entry name" value="Shikimate_DH_fam"/>
</dbReference>
<feature type="domain" description="SDH C-terminal" evidence="9">
    <location>
        <begin position="255"/>
        <end position="281"/>
    </location>
</feature>
<sequence length="287" mass="30987">MEITGYTRLAGLIAKPAKHSISPLMHNTAFKANNIDAVYLSFEVEKPQLAAVIKSITALNMIGANVSMPYKMAVIPYLDELSEAAKLIGAVNTIVPSGNGLVGHNTDGNGFMRSLADINVDIIKKEMTIIGAGGAATAICVQAALDGVKKINVFNRQDDFFATSQAKLETIAQKTQCTITLRDLADTKAVNTAIYHSHLLVNATAVGMKPNEDQTALSDFSAFHENLAVYDVIYNPRETKLLQIAKEKGLKTANGLGMLLYQGAYAFELWTGKKMPLEIVKPLVENS</sequence>
<evidence type="ECO:0000313" key="11">
    <source>
        <dbReference type="Proteomes" id="UP000664256"/>
    </source>
</evidence>
<dbReference type="SUPFAM" id="SSF51735">
    <property type="entry name" value="NAD(P)-binding Rossmann-fold domains"/>
    <property type="match status" value="1"/>
</dbReference>
<evidence type="ECO:0000256" key="7">
    <source>
        <dbReference type="HAMAP-Rule" id="MF_00222"/>
    </source>
</evidence>
<feature type="binding site" evidence="7">
    <location>
        <begin position="20"/>
        <end position="22"/>
    </location>
    <ligand>
        <name>shikimate</name>
        <dbReference type="ChEBI" id="CHEBI:36208"/>
    </ligand>
</feature>
<feature type="binding site" evidence="7">
    <location>
        <position position="234"/>
    </location>
    <ligand>
        <name>shikimate</name>
        <dbReference type="ChEBI" id="CHEBI:36208"/>
    </ligand>
</feature>
<feature type="binding site" evidence="7">
    <location>
        <position position="83"/>
    </location>
    <ligand>
        <name>NADP(+)</name>
        <dbReference type="ChEBI" id="CHEBI:58349"/>
    </ligand>
</feature>
<evidence type="ECO:0000259" key="9">
    <source>
        <dbReference type="Pfam" id="PF18317"/>
    </source>
</evidence>